<dbReference type="eggNOG" id="COG3951">
    <property type="taxonomic scope" value="Bacteria"/>
</dbReference>
<dbReference type="EMBL" id="GL883079">
    <property type="protein sequence ID" value="EGF90336.1"/>
    <property type="molecule type" value="Genomic_DNA"/>
</dbReference>
<evidence type="ECO:0000313" key="2">
    <source>
        <dbReference type="EMBL" id="EGF90336.1"/>
    </source>
</evidence>
<organism evidence="2 3">
    <name type="scientific">Asticcacaulis biprosthecium C19</name>
    <dbReference type="NCBI Taxonomy" id="715226"/>
    <lineage>
        <taxon>Bacteria</taxon>
        <taxon>Pseudomonadati</taxon>
        <taxon>Pseudomonadota</taxon>
        <taxon>Alphaproteobacteria</taxon>
        <taxon>Caulobacterales</taxon>
        <taxon>Caulobacteraceae</taxon>
        <taxon>Asticcacaulis</taxon>
    </lineage>
</organism>
<dbReference type="Pfam" id="PF10135">
    <property type="entry name" value="Rod-binding"/>
    <property type="match status" value="1"/>
</dbReference>
<proteinExistence type="predicted"/>
<name>F4QQ49_9CAUL</name>
<dbReference type="AlphaFoldDB" id="F4QQ49"/>
<evidence type="ECO:0000313" key="3">
    <source>
        <dbReference type="Proteomes" id="UP000006512"/>
    </source>
</evidence>
<dbReference type="HOGENOM" id="CLU_155700_2_2_5"/>
<protein>
    <submittedName>
        <fullName evidence="2">Rod binding family protein</fullName>
    </submittedName>
</protein>
<keyword evidence="3" id="KW-1185">Reference proteome</keyword>
<dbReference type="Proteomes" id="UP000006512">
    <property type="component" value="Unassembled WGS sequence"/>
</dbReference>
<gene>
    <name evidence="2" type="ORF">ABI_33540</name>
</gene>
<dbReference type="STRING" id="715226.ABI_33540"/>
<feature type="domain" description="Flagellar protein FlgJ N-terminal" evidence="1">
    <location>
        <begin position="54"/>
        <end position="102"/>
    </location>
</feature>
<reference evidence="3" key="1">
    <citation type="submission" date="2011-03" db="EMBL/GenBank/DDBJ databases">
        <title>Draft genome sequence of Brevundimonas diminuta.</title>
        <authorList>
            <person name="Brown P.J.B."/>
            <person name="Buechlein A."/>
            <person name="Hemmerich C."/>
            <person name="Brun Y.V."/>
        </authorList>
    </citation>
    <scope>NUCLEOTIDE SEQUENCE [LARGE SCALE GENOMIC DNA]</scope>
    <source>
        <strain evidence="3">C19</strain>
    </source>
</reference>
<dbReference type="InterPro" id="IPR019301">
    <property type="entry name" value="Flagellar_prot_FlgJ_N"/>
</dbReference>
<evidence type="ECO:0000259" key="1">
    <source>
        <dbReference type="Pfam" id="PF10135"/>
    </source>
</evidence>
<sequence length="111" mass="11641">MMASSALLTLQSAQSEASAAGQAQLGSRARSAQADQNTKLAADFESMVLSNLLKPMFEGLTTDGPFGGGEGEAAMRSFQIDAMAQNITRRGGIGISDMMQKQLIKLQEGSI</sequence>
<accession>F4QQ49</accession>